<evidence type="ECO:0000313" key="2">
    <source>
        <dbReference type="Proteomes" id="UP000828941"/>
    </source>
</evidence>
<gene>
    <name evidence="1" type="ORF">L6164_033030</name>
</gene>
<name>A0ACB9KR76_BAUVA</name>
<reference evidence="1 2" key="1">
    <citation type="journal article" date="2022" name="DNA Res.">
        <title>Chromosomal-level genome assembly of the orchid tree Bauhinia variegata (Leguminosae; Cercidoideae) supports the allotetraploid origin hypothesis of Bauhinia.</title>
        <authorList>
            <person name="Zhong Y."/>
            <person name="Chen Y."/>
            <person name="Zheng D."/>
            <person name="Pang J."/>
            <person name="Liu Y."/>
            <person name="Luo S."/>
            <person name="Meng S."/>
            <person name="Qian L."/>
            <person name="Wei D."/>
            <person name="Dai S."/>
            <person name="Zhou R."/>
        </authorList>
    </citation>
    <scope>NUCLEOTIDE SEQUENCE [LARGE SCALE GENOMIC DNA]</scope>
    <source>
        <strain evidence="1">BV-YZ2020</strain>
    </source>
</reference>
<sequence>MMKKGASEKIVPQKTENKSNHDQKLRVNRFLITITVPGSTGPIRFVVNEKDLVSEVIDTALKSYAREGRLPLLGSDASNFCLYSANGFEALNPLEPIGSYEARNFVLSKKQGCPPNTEGHSMVISRKGSGGWKAWLTKSFHCKISSHSHRDIISM</sequence>
<protein>
    <submittedName>
        <fullName evidence="1">Uncharacterized protein</fullName>
    </submittedName>
</protein>
<dbReference type="Proteomes" id="UP000828941">
    <property type="component" value="Chromosome 13"/>
</dbReference>
<accession>A0ACB9KR76</accession>
<organism evidence="1 2">
    <name type="scientific">Bauhinia variegata</name>
    <name type="common">Purple orchid tree</name>
    <name type="synonym">Phanera variegata</name>
    <dbReference type="NCBI Taxonomy" id="167791"/>
    <lineage>
        <taxon>Eukaryota</taxon>
        <taxon>Viridiplantae</taxon>
        <taxon>Streptophyta</taxon>
        <taxon>Embryophyta</taxon>
        <taxon>Tracheophyta</taxon>
        <taxon>Spermatophyta</taxon>
        <taxon>Magnoliopsida</taxon>
        <taxon>eudicotyledons</taxon>
        <taxon>Gunneridae</taxon>
        <taxon>Pentapetalae</taxon>
        <taxon>rosids</taxon>
        <taxon>fabids</taxon>
        <taxon>Fabales</taxon>
        <taxon>Fabaceae</taxon>
        <taxon>Cercidoideae</taxon>
        <taxon>Cercideae</taxon>
        <taxon>Bauhiniinae</taxon>
        <taxon>Bauhinia</taxon>
    </lineage>
</organism>
<comment type="caution">
    <text evidence="1">The sequence shown here is derived from an EMBL/GenBank/DDBJ whole genome shotgun (WGS) entry which is preliminary data.</text>
</comment>
<dbReference type="EMBL" id="CM039438">
    <property type="protein sequence ID" value="KAI4299585.1"/>
    <property type="molecule type" value="Genomic_DNA"/>
</dbReference>
<proteinExistence type="predicted"/>
<evidence type="ECO:0000313" key="1">
    <source>
        <dbReference type="EMBL" id="KAI4299585.1"/>
    </source>
</evidence>
<keyword evidence="2" id="KW-1185">Reference proteome</keyword>